<dbReference type="Pfam" id="PF12075">
    <property type="entry name" value="KN_motif"/>
    <property type="match status" value="1"/>
</dbReference>
<dbReference type="Gene3D" id="1.25.40.20">
    <property type="entry name" value="Ankyrin repeat-containing domain"/>
    <property type="match status" value="1"/>
</dbReference>
<reference evidence="7 8" key="1">
    <citation type="submission" date="2014-07" db="EMBL/GenBank/DDBJ databases">
        <title>Genomic and transcriptomic analysis on Apis cerana provide comprehensive insights into honey bee biology.</title>
        <authorList>
            <person name="Diao Q."/>
            <person name="Sun L."/>
            <person name="Zheng H."/>
            <person name="Zheng H."/>
            <person name="Xu S."/>
            <person name="Wang S."/>
            <person name="Zeng Z."/>
            <person name="Hu F."/>
            <person name="Su S."/>
            <person name="Wu J."/>
        </authorList>
    </citation>
    <scope>NUCLEOTIDE SEQUENCE [LARGE SCALE GENOMIC DNA]</scope>
    <source>
        <tissue evidence="7">Pupae without intestine</tissue>
    </source>
</reference>
<accession>A0A2A3E8N3</accession>
<feature type="region of interest" description="Disordered" evidence="6">
    <location>
        <begin position="273"/>
        <end position="300"/>
    </location>
</feature>
<feature type="compositionally biased region" description="Polar residues" evidence="6">
    <location>
        <begin position="1067"/>
        <end position="1080"/>
    </location>
</feature>
<dbReference type="InterPro" id="IPR036770">
    <property type="entry name" value="Ankyrin_rpt-contain_sf"/>
</dbReference>
<feature type="compositionally biased region" description="Pro residues" evidence="6">
    <location>
        <begin position="1048"/>
        <end position="1059"/>
    </location>
</feature>
<evidence type="ECO:0000256" key="1">
    <source>
        <dbReference type="ARBA" id="ARBA00022737"/>
    </source>
</evidence>
<keyword evidence="3 5" id="KW-0175">Coiled coil</keyword>
<dbReference type="PROSITE" id="PS50088">
    <property type="entry name" value="ANK_REPEAT"/>
    <property type="match status" value="3"/>
</dbReference>
<dbReference type="PANTHER" id="PTHR24168:SF21">
    <property type="entry name" value="KANK, ISOFORM D"/>
    <property type="match status" value="1"/>
</dbReference>
<feature type="region of interest" description="Disordered" evidence="6">
    <location>
        <begin position="737"/>
        <end position="765"/>
    </location>
</feature>
<dbReference type="GO" id="GO:0030837">
    <property type="term" value="P:negative regulation of actin filament polymerization"/>
    <property type="evidence" value="ECO:0007669"/>
    <property type="project" value="InterPro"/>
</dbReference>
<dbReference type="Pfam" id="PF12796">
    <property type="entry name" value="Ank_2"/>
    <property type="match status" value="1"/>
</dbReference>
<dbReference type="Pfam" id="PF13637">
    <property type="entry name" value="Ank_4"/>
    <property type="match status" value="1"/>
</dbReference>
<dbReference type="SUPFAM" id="SSF48403">
    <property type="entry name" value="Ankyrin repeat"/>
    <property type="match status" value="1"/>
</dbReference>
<dbReference type="PRINTS" id="PR01415">
    <property type="entry name" value="ANKYRIN"/>
</dbReference>
<dbReference type="SMART" id="SM00248">
    <property type="entry name" value="ANK"/>
    <property type="match status" value="5"/>
</dbReference>
<feature type="region of interest" description="Disordered" evidence="6">
    <location>
        <begin position="94"/>
        <end position="119"/>
    </location>
</feature>
<keyword evidence="2 4" id="KW-0040">ANK repeat</keyword>
<feature type="repeat" description="ANK" evidence="4">
    <location>
        <begin position="933"/>
        <end position="965"/>
    </location>
</feature>
<dbReference type="InterPro" id="IPR047184">
    <property type="entry name" value="KANK1-4"/>
</dbReference>
<keyword evidence="1" id="KW-0677">Repeat</keyword>
<feature type="repeat" description="ANK" evidence="4">
    <location>
        <begin position="966"/>
        <end position="987"/>
    </location>
</feature>
<dbReference type="OrthoDB" id="5406014at2759"/>
<evidence type="ECO:0000313" key="7">
    <source>
        <dbReference type="EMBL" id="PBC28085.1"/>
    </source>
</evidence>
<dbReference type="STRING" id="94128.A0A2A3E8N3"/>
<dbReference type="FunFam" id="1.25.40.20:FF:000243">
    <property type="entry name" value="Uncharacterized protein, isoform D"/>
    <property type="match status" value="1"/>
</dbReference>
<proteinExistence type="predicted"/>
<evidence type="ECO:0000256" key="3">
    <source>
        <dbReference type="ARBA" id="ARBA00023054"/>
    </source>
</evidence>
<protein>
    <submittedName>
        <fullName evidence="7">KN motif and ankyrin repeat domain-containing protein</fullName>
    </submittedName>
</protein>
<dbReference type="GO" id="GO:0005856">
    <property type="term" value="C:cytoskeleton"/>
    <property type="evidence" value="ECO:0007669"/>
    <property type="project" value="TreeGrafter"/>
</dbReference>
<feature type="repeat" description="ANK" evidence="4">
    <location>
        <begin position="861"/>
        <end position="883"/>
    </location>
</feature>
<feature type="compositionally biased region" description="Basic and acidic residues" evidence="6">
    <location>
        <begin position="741"/>
        <end position="750"/>
    </location>
</feature>
<evidence type="ECO:0000256" key="5">
    <source>
        <dbReference type="SAM" id="Coils"/>
    </source>
</evidence>
<evidence type="ECO:0000256" key="6">
    <source>
        <dbReference type="SAM" id="MobiDB-lite"/>
    </source>
</evidence>
<keyword evidence="8" id="KW-1185">Reference proteome</keyword>
<gene>
    <name evidence="7" type="ORF">APICC_03370</name>
</gene>
<dbReference type="Proteomes" id="UP000242457">
    <property type="component" value="Unassembled WGS sequence"/>
</dbReference>
<dbReference type="EMBL" id="KZ288324">
    <property type="protein sequence ID" value="PBC28085.1"/>
    <property type="molecule type" value="Genomic_DNA"/>
</dbReference>
<feature type="compositionally biased region" description="Polar residues" evidence="6">
    <location>
        <begin position="277"/>
        <end position="295"/>
    </location>
</feature>
<evidence type="ECO:0000313" key="8">
    <source>
        <dbReference type="Proteomes" id="UP000242457"/>
    </source>
</evidence>
<feature type="coiled-coil region" evidence="5">
    <location>
        <begin position="213"/>
        <end position="264"/>
    </location>
</feature>
<evidence type="ECO:0000256" key="2">
    <source>
        <dbReference type="ARBA" id="ARBA00023043"/>
    </source>
</evidence>
<sequence>MLINNCIDSAWNSTQNAWFSSKCLCCPYGYHIDLDFVRYCEAVAAGSAGDRSSIERRKKRERRRQCQSMEVLLGLVSPALVGIEAELAKIPQEAGTANGATSSSLTSHDRRGYTQTQESPVLDLSDVVGDFEATLKRSTRPSKTYNDKQERTESDARIVLDRLESEDVLGMLKYGTNTATPVQNNGQTEHAAGDFCDNASVGSGNSNLSTGALQNIREQMAVSLERMRELEEQVKAIPMLQVQVSVLKEEKRNLLRQVDELSKASQWNESGLHRYRSQSFSEQRGSQRNLRNAATPTRDMGTMCGAMTRDVGVSHQQVRTRDIGMITSTPIKRSLERSQLQIEEIVPEMKERSALLDDRTSSSFDKLYSSDSRDSWRSSLTRSQLMYEEIIPEARTIRNRLKRSPLQTESIPPTGPKLAVEAKKFRDVGVNTRNRLKHLVHSRFVIEDIAPEIKREVKKRSCGTTTGLNMKDILTKEDVAVIVDDALRIYKSTLIKDTISRGCQCTLDQVKIIEKKDEFVQVAEPFKMRTNVGVTVKPRVSEIGIEVRTGPGTRTIAVGPDPFTVQSLSLHSLNSRSHSFNYGDTKVKRKATKSVSVMVDDLVRTTVKSTDTSGLAPKKREFGTSPIKKKFTDVSVGESIKPHISISCAANYCDNCKETIKSLAKQFVNNAENNMNHQNTNLVSRIPRPSHIPLNNTIDYRRQFKRQDTYTKIPAAGVIRYDSDNKEQYDNNNRIQQLQGEKGKDEKSEEIYNTEKQADDEEKHELPESALFQPIQNPRKKVEPSKEMQAAMKVLNDSLKKSPSKNISHQMKNAINIIQQEWFKISSTVNANPLEVEDYLDCFEECSSSLLEYIVNMTDSSGNTAMHYAVSHGNFDVVSILLDSKVCDINKANVAGYTAVMLAALAEVRNSTHASVANKLFQLADVNIRAKLHGQTALMLAVSHGRKDMTQLLLDAGAAVNIQDEDGSTALMCAAEHGHTDIVRLLLAHPDCDPSIVDIDGSSALKIALEAGNRDIGVLLYAHEHVNRGTSPYSSMRRNRRGSKPTTPTGPSPSAPVSPAPSRRIHSSTVSLNSSKYSAK</sequence>
<name>A0A2A3E8N3_APICC</name>
<dbReference type="InterPro" id="IPR021939">
    <property type="entry name" value="KN_motif"/>
</dbReference>
<organism evidence="7 8">
    <name type="scientific">Apis cerana cerana</name>
    <name type="common">Oriental honeybee</name>
    <dbReference type="NCBI Taxonomy" id="94128"/>
    <lineage>
        <taxon>Eukaryota</taxon>
        <taxon>Metazoa</taxon>
        <taxon>Ecdysozoa</taxon>
        <taxon>Arthropoda</taxon>
        <taxon>Hexapoda</taxon>
        <taxon>Insecta</taxon>
        <taxon>Pterygota</taxon>
        <taxon>Neoptera</taxon>
        <taxon>Endopterygota</taxon>
        <taxon>Hymenoptera</taxon>
        <taxon>Apocrita</taxon>
        <taxon>Aculeata</taxon>
        <taxon>Apoidea</taxon>
        <taxon>Anthophila</taxon>
        <taxon>Apidae</taxon>
        <taxon>Apis</taxon>
    </lineage>
</organism>
<dbReference type="PROSITE" id="PS50297">
    <property type="entry name" value="ANK_REP_REGION"/>
    <property type="match status" value="3"/>
</dbReference>
<feature type="region of interest" description="Disordered" evidence="6">
    <location>
        <begin position="1029"/>
        <end position="1080"/>
    </location>
</feature>
<dbReference type="AlphaFoldDB" id="A0A2A3E8N3"/>
<dbReference type="GO" id="GO:0005737">
    <property type="term" value="C:cytoplasm"/>
    <property type="evidence" value="ECO:0007669"/>
    <property type="project" value="TreeGrafter"/>
</dbReference>
<dbReference type="InterPro" id="IPR002110">
    <property type="entry name" value="Ankyrin_rpt"/>
</dbReference>
<evidence type="ECO:0000256" key="4">
    <source>
        <dbReference type="PROSITE-ProRule" id="PRU00023"/>
    </source>
</evidence>
<dbReference type="PANTHER" id="PTHR24168">
    <property type="entry name" value="KN MOTIF AND ANKYRIN REPEAT DOMAIN-CONTAINING"/>
    <property type="match status" value="1"/>
</dbReference>